<dbReference type="Gene3D" id="1.10.10.60">
    <property type="entry name" value="Homeodomain-like"/>
    <property type="match status" value="2"/>
</dbReference>
<dbReference type="InterPro" id="IPR010499">
    <property type="entry name" value="AraC_E-bd"/>
</dbReference>
<dbReference type="PROSITE" id="PS01124">
    <property type="entry name" value="HTH_ARAC_FAMILY_2"/>
    <property type="match status" value="1"/>
</dbReference>
<name>A0ABY4FI14_9MICO</name>
<keyword evidence="1" id="KW-0805">Transcription regulation</keyword>
<dbReference type="Pfam" id="PF06445">
    <property type="entry name" value="GyrI-like"/>
    <property type="match status" value="1"/>
</dbReference>
<evidence type="ECO:0000313" key="5">
    <source>
        <dbReference type="EMBL" id="UOQ55756.1"/>
    </source>
</evidence>
<dbReference type="InterPro" id="IPR018062">
    <property type="entry name" value="HTH_AraC-typ_CS"/>
</dbReference>
<keyword evidence="2" id="KW-0238">DNA-binding</keyword>
<evidence type="ECO:0000256" key="3">
    <source>
        <dbReference type="ARBA" id="ARBA00023163"/>
    </source>
</evidence>
<dbReference type="InterPro" id="IPR050959">
    <property type="entry name" value="MarA-like"/>
</dbReference>
<dbReference type="SMART" id="SM00871">
    <property type="entry name" value="AraC_E_bind"/>
    <property type="match status" value="1"/>
</dbReference>
<evidence type="ECO:0000313" key="6">
    <source>
        <dbReference type="Proteomes" id="UP000831786"/>
    </source>
</evidence>
<dbReference type="InterPro" id="IPR029442">
    <property type="entry name" value="GyrI-like"/>
</dbReference>
<dbReference type="EMBL" id="CP095045">
    <property type="protein sequence ID" value="UOQ55756.1"/>
    <property type="molecule type" value="Genomic_DNA"/>
</dbReference>
<keyword evidence="3" id="KW-0804">Transcription</keyword>
<dbReference type="InterPro" id="IPR009057">
    <property type="entry name" value="Homeodomain-like_sf"/>
</dbReference>
<dbReference type="PROSITE" id="PS00041">
    <property type="entry name" value="HTH_ARAC_FAMILY_1"/>
    <property type="match status" value="1"/>
</dbReference>
<dbReference type="PANTHER" id="PTHR47504">
    <property type="entry name" value="RIGHT ORIGIN-BINDING PROTEIN"/>
    <property type="match status" value="1"/>
</dbReference>
<dbReference type="InterPro" id="IPR018060">
    <property type="entry name" value="HTH_AraC"/>
</dbReference>
<dbReference type="PANTHER" id="PTHR47504:SF5">
    <property type="entry name" value="RIGHT ORIGIN-BINDING PROTEIN"/>
    <property type="match status" value="1"/>
</dbReference>
<evidence type="ECO:0000256" key="1">
    <source>
        <dbReference type="ARBA" id="ARBA00023015"/>
    </source>
</evidence>
<gene>
    <name evidence="5" type="ORF">MUN78_08500</name>
</gene>
<sequence>MIAALNTLIAAVEERPTAGPDLDVIAARAGTTAYHLRRMFSSLTGMPLSEYVRRRRMTLAAAEVQGGAPLLEVAVRYGYGSAEAFGRAFRAVHGASPGEVRRAGGPLRTQSRIRLRLTVEGNTAMDARIVERPAFRLAGHAARVPLIHRGINPHIQAHIAALPAQEHARLRALGDGEPAGLLQVSDDVDPDFTEGSELTYLHGVALGAATRAPDDLDVLEVAAGSWVVFRASGPYPAALQECYAASAAEWFPSTSWCLRPGPSIVAVLERSEDFRTATTELWLPVERGERRDAARAGRGAERGAADAER</sequence>
<dbReference type="Pfam" id="PF12833">
    <property type="entry name" value="HTH_18"/>
    <property type="match status" value="1"/>
</dbReference>
<organism evidence="5 6">
    <name type="scientific">Leucobacter allii</name>
    <dbReference type="NCBI Taxonomy" id="2932247"/>
    <lineage>
        <taxon>Bacteria</taxon>
        <taxon>Bacillati</taxon>
        <taxon>Actinomycetota</taxon>
        <taxon>Actinomycetes</taxon>
        <taxon>Micrococcales</taxon>
        <taxon>Microbacteriaceae</taxon>
        <taxon>Leucobacter</taxon>
    </lineage>
</organism>
<accession>A0ABY4FI14</accession>
<proteinExistence type="predicted"/>
<protein>
    <submittedName>
        <fullName evidence="5">Helix-turn-helix domain-containing protein</fullName>
    </submittedName>
</protein>
<feature type="domain" description="HTH araC/xylS-type" evidence="4">
    <location>
        <begin position="6"/>
        <end position="103"/>
    </location>
</feature>
<dbReference type="Proteomes" id="UP000831786">
    <property type="component" value="Chromosome"/>
</dbReference>
<dbReference type="Gene3D" id="3.20.80.10">
    <property type="entry name" value="Regulatory factor, effector binding domain"/>
    <property type="match status" value="1"/>
</dbReference>
<reference evidence="5 6" key="1">
    <citation type="submission" date="2022-04" db="EMBL/GenBank/DDBJ databases">
        <title>Leucobacter sp. isolated from rhizosphere of garlic.</title>
        <authorList>
            <person name="Won M."/>
            <person name="Lee C.-M."/>
            <person name="Woen H.-Y."/>
            <person name="Kwon S.-W."/>
        </authorList>
    </citation>
    <scope>NUCLEOTIDE SEQUENCE [LARGE SCALE GENOMIC DNA]</scope>
    <source>
        <strain evidence="5 6">H21R-40</strain>
    </source>
</reference>
<evidence type="ECO:0000259" key="4">
    <source>
        <dbReference type="PROSITE" id="PS01124"/>
    </source>
</evidence>
<dbReference type="RefSeq" id="WP_244725769.1">
    <property type="nucleotide sequence ID" value="NZ_CP095045.1"/>
</dbReference>
<keyword evidence="6" id="KW-1185">Reference proteome</keyword>
<evidence type="ECO:0000256" key="2">
    <source>
        <dbReference type="ARBA" id="ARBA00023125"/>
    </source>
</evidence>
<dbReference type="SUPFAM" id="SSF46689">
    <property type="entry name" value="Homeodomain-like"/>
    <property type="match status" value="2"/>
</dbReference>
<dbReference type="InterPro" id="IPR011256">
    <property type="entry name" value="Reg_factor_effector_dom_sf"/>
</dbReference>
<dbReference type="SMART" id="SM00342">
    <property type="entry name" value="HTH_ARAC"/>
    <property type="match status" value="1"/>
</dbReference>
<dbReference type="SUPFAM" id="SSF55136">
    <property type="entry name" value="Probable bacterial effector-binding domain"/>
    <property type="match status" value="1"/>
</dbReference>